<organism evidence="2 3">
    <name type="scientific">Rhizopus microsporus</name>
    <dbReference type="NCBI Taxonomy" id="58291"/>
    <lineage>
        <taxon>Eukaryota</taxon>
        <taxon>Fungi</taxon>
        <taxon>Fungi incertae sedis</taxon>
        <taxon>Mucoromycota</taxon>
        <taxon>Mucoromycotina</taxon>
        <taxon>Mucoromycetes</taxon>
        <taxon>Mucorales</taxon>
        <taxon>Mucorineae</taxon>
        <taxon>Rhizopodaceae</taxon>
        <taxon>Rhizopus</taxon>
    </lineage>
</organism>
<accession>A0A1X0RTQ0</accession>
<dbReference type="AlphaFoldDB" id="A0A1X0RTQ0"/>
<keyword evidence="1" id="KW-1133">Transmembrane helix</keyword>
<dbReference type="EMBL" id="KV921425">
    <property type="protein sequence ID" value="ORE15416.1"/>
    <property type="molecule type" value="Genomic_DNA"/>
</dbReference>
<keyword evidence="1" id="KW-0472">Membrane</keyword>
<evidence type="ECO:0000313" key="3">
    <source>
        <dbReference type="Proteomes" id="UP000242381"/>
    </source>
</evidence>
<evidence type="ECO:0000313" key="2">
    <source>
        <dbReference type="EMBL" id="ORE15416.1"/>
    </source>
</evidence>
<keyword evidence="1" id="KW-0812">Transmembrane</keyword>
<dbReference type="Proteomes" id="UP000242381">
    <property type="component" value="Unassembled WGS sequence"/>
</dbReference>
<gene>
    <name evidence="2" type="ORF">BCV71DRAFT_228706</name>
</gene>
<sequence length="57" mass="6375">MSPGGIVEAIVFVVISVTHCTFSVYVNNNIDTFRNVTLKQIITVYSDSSFFSSLHYI</sequence>
<name>A0A1X0RTQ0_RHIZD</name>
<proteinExistence type="predicted"/>
<evidence type="ECO:0000256" key="1">
    <source>
        <dbReference type="SAM" id="Phobius"/>
    </source>
</evidence>
<feature type="non-terminal residue" evidence="2">
    <location>
        <position position="57"/>
    </location>
</feature>
<feature type="transmembrane region" description="Helical" evidence="1">
    <location>
        <begin position="6"/>
        <end position="26"/>
    </location>
</feature>
<reference evidence="2 3" key="1">
    <citation type="journal article" date="2016" name="Proc. Natl. Acad. Sci. U.S.A.">
        <title>Lipid metabolic changes in an early divergent fungus govern the establishment of a mutualistic symbiosis with endobacteria.</title>
        <authorList>
            <person name="Lastovetsky O.A."/>
            <person name="Gaspar M.L."/>
            <person name="Mondo S.J."/>
            <person name="LaButti K.M."/>
            <person name="Sandor L."/>
            <person name="Grigoriev I.V."/>
            <person name="Henry S.A."/>
            <person name="Pawlowska T.E."/>
        </authorList>
    </citation>
    <scope>NUCLEOTIDE SEQUENCE [LARGE SCALE GENOMIC DNA]</scope>
    <source>
        <strain evidence="2 3">ATCC 11559</strain>
    </source>
</reference>
<protein>
    <submittedName>
        <fullName evidence="2">Uncharacterized protein</fullName>
    </submittedName>
</protein>